<evidence type="ECO:0000256" key="2">
    <source>
        <dbReference type="ARBA" id="ARBA00022837"/>
    </source>
</evidence>
<reference evidence="4" key="1">
    <citation type="submission" date="2022-01" db="EMBL/GenBank/DDBJ databases">
        <authorList>
            <person name="Braso-Vives M."/>
        </authorList>
    </citation>
    <scope>NUCLEOTIDE SEQUENCE</scope>
</reference>
<dbReference type="CDD" id="cd00051">
    <property type="entry name" value="EFh"/>
    <property type="match status" value="1"/>
</dbReference>
<accession>A0A8J9ZWH1</accession>
<keyword evidence="1" id="KW-0677">Repeat</keyword>
<dbReference type="PROSITE" id="PS50222">
    <property type="entry name" value="EF_HAND_2"/>
    <property type="match status" value="3"/>
</dbReference>
<dbReference type="AlphaFoldDB" id="A0A8J9ZWH1"/>
<dbReference type="InterPro" id="IPR050145">
    <property type="entry name" value="Centrin_CML-like"/>
</dbReference>
<keyword evidence="2" id="KW-0106">Calcium</keyword>
<keyword evidence="5" id="KW-1185">Reference proteome</keyword>
<gene>
    <name evidence="4" type="primary">CABP1</name>
    <name evidence="4" type="ORF">BLAG_LOCUS19072</name>
</gene>
<dbReference type="GO" id="GO:0043226">
    <property type="term" value="C:organelle"/>
    <property type="evidence" value="ECO:0007669"/>
    <property type="project" value="UniProtKB-ARBA"/>
</dbReference>
<feature type="domain" description="EF-hand" evidence="3">
    <location>
        <begin position="80"/>
        <end position="115"/>
    </location>
</feature>
<evidence type="ECO:0000313" key="5">
    <source>
        <dbReference type="Proteomes" id="UP000838412"/>
    </source>
</evidence>
<evidence type="ECO:0000259" key="3">
    <source>
        <dbReference type="PROSITE" id="PS50222"/>
    </source>
</evidence>
<dbReference type="SMART" id="SM00054">
    <property type="entry name" value="EFh"/>
    <property type="match status" value="3"/>
</dbReference>
<dbReference type="OrthoDB" id="26525at2759"/>
<dbReference type="PROSITE" id="PS00018">
    <property type="entry name" value="EF_HAND_1"/>
    <property type="match status" value="3"/>
</dbReference>
<name>A0A8J9ZWH1_BRALA</name>
<feature type="domain" description="EF-hand" evidence="3">
    <location>
        <begin position="117"/>
        <end position="150"/>
    </location>
</feature>
<dbReference type="InterPro" id="IPR011992">
    <property type="entry name" value="EF-hand-dom_pair"/>
</dbReference>
<dbReference type="Pfam" id="PF13499">
    <property type="entry name" value="EF-hand_7"/>
    <property type="match status" value="2"/>
</dbReference>
<evidence type="ECO:0000256" key="1">
    <source>
        <dbReference type="ARBA" id="ARBA00022737"/>
    </source>
</evidence>
<protein>
    <submittedName>
        <fullName evidence="4">CABP1 protein</fullName>
    </submittedName>
</protein>
<dbReference type="PANTHER" id="PTHR23050">
    <property type="entry name" value="CALCIUM BINDING PROTEIN"/>
    <property type="match status" value="1"/>
</dbReference>
<dbReference type="EMBL" id="OV696690">
    <property type="protein sequence ID" value="CAH1264876.1"/>
    <property type="molecule type" value="Genomic_DNA"/>
</dbReference>
<dbReference type="InterPro" id="IPR018247">
    <property type="entry name" value="EF_Hand_1_Ca_BS"/>
</dbReference>
<feature type="domain" description="EF-hand" evidence="3">
    <location>
        <begin position="1"/>
        <end position="35"/>
    </location>
</feature>
<sequence>MTENIEALFDKYDVNKDGSISAQELLNVVKDMGLPWTNKLVNVMIRERQLNADVKMDLDDFPRVVNALKDIKKALRNPQETQEAMVAKFKKIDKNGDGFLSNDELKEGMTSVVGMELSNEAIAELVRLVDKNMDGQVDIKEFVQMVTSFF</sequence>
<dbReference type="Proteomes" id="UP000838412">
    <property type="component" value="Chromosome 5"/>
</dbReference>
<dbReference type="Gene3D" id="1.10.238.10">
    <property type="entry name" value="EF-hand"/>
    <property type="match status" value="2"/>
</dbReference>
<dbReference type="FunFam" id="1.10.238.10:FF:000178">
    <property type="entry name" value="Calmodulin-2 A"/>
    <property type="match status" value="1"/>
</dbReference>
<organism evidence="4 5">
    <name type="scientific">Branchiostoma lanceolatum</name>
    <name type="common">Common lancelet</name>
    <name type="synonym">Amphioxus lanceolatum</name>
    <dbReference type="NCBI Taxonomy" id="7740"/>
    <lineage>
        <taxon>Eukaryota</taxon>
        <taxon>Metazoa</taxon>
        <taxon>Chordata</taxon>
        <taxon>Cephalochordata</taxon>
        <taxon>Leptocardii</taxon>
        <taxon>Amphioxiformes</taxon>
        <taxon>Branchiostomatidae</taxon>
        <taxon>Branchiostoma</taxon>
    </lineage>
</organism>
<proteinExistence type="predicted"/>
<dbReference type="InterPro" id="IPR002048">
    <property type="entry name" value="EF_hand_dom"/>
</dbReference>
<dbReference type="GO" id="GO:0005509">
    <property type="term" value="F:calcium ion binding"/>
    <property type="evidence" value="ECO:0007669"/>
    <property type="project" value="InterPro"/>
</dbReference>
<evidence type="ECO:0000313" key="4">
    <source>
        <dbReference type="EMBL" id="CAH1264876.1"/>
    </source>
</evidence>
<dbReference type="SUPFAM" id="SSF47473">
    <property type="entry name" value="EF-hand"/>
    <property type="match status" value="1"/>
</dbReference>